<organism evidence="2 3">
    <name type="scientific">Novipirellula artificiosorum</name>
    <dbReference type="NCBI Taxonomy" id="2528016"/>
    <lineage>
        <taxon>Bacteria</taxon>
        <taxon>Pseudomonadati</taxon>
        <taxon>Planctomycetota</taxon>
        <taxon>Planctomycetia</taxon>
        <taxon>Pirellulales</taxon>
        <taxon>Pirellulaceae</taxon>
        <taxon>Novipirellula</taxon>
    </lineage>
</organism>
<feature type="domain" description="Four-carbon acid sugar kinase N-terminal" evidence="1">
    <location>
        <begin position="6"/>
        <end position="217"/>
    </location>
</feature>
<proteinExistence type="predicted"/>
<reference evidence="2 3" key="1">
    <citation type="submission" date="2019-02" db="EMBL/GenBank/DDBJ databases">
        <title>Deep-cultivation of Planctomycetes and their phenomic and genomic characterization uncovers novel biology.</title>
        <authorList>
            <person name="Wiegand S."/>
            <person name="Jogler M."/>
            <person name="Boedeker C."/>
            <person name="Pinto D."/>
            <person name="Vollmers J."/>
            <person name="Rivas-Marin E."/>
            <person name="Kohn T."/>
            <person name="Peeters S.H."/>
            <person name="Heuer A."/>
            <person name="Rast P."/>
            <person name="Oberbeckmann S."/>
            <person name="Bunk B."/>
            <person name="Jeske O."/>
            <person name="Meyerdierks A."/>
            <person name="Storesund J.E."/>
            <person name="Kallscheuer N."/>
            <person name="Luecker S."/>
            <person name="Lage O.M."/>
            <person name="Pohl T."/>
            <person name="Merkel B.J."/>
            <person name="Hornburger P."/>
            <person name="Mueller R.-W."/>
            <person name="Bruemmer F."/>
            <person name="Labrenz M."/>
            <person name="Spormann A.M."/>
            <person name="Op Den Camp H."/>
            <person name="Overmann J."/>
            <person name="Amann R."/>
            <person name="Jetten M.S.M."/>
            <person name="Mascher T."/>
            <person name="Medema M.H."/>
            <person name="Devos D.P."/>
            <person name="Kaster A.-K."/>
            <person name="Ovreas L."/>
            <person name="Rohde M."/>
            <person name="Galperin M.Y."/>
            <person name="Jogler C."/>
        </authorList>
    </citation>
    <scope>NUCLEOTIDE SEQUENCE [LARGE SCALE GENOMIC DNA]</scope>
    <source>
        <strain evidence="2 3">Poly41</strain>
    </source>
</reference>
<dbReference type="SUPFAM" id="SSF54909">
    <property type="entry name" value="Dimeric alpha+beta barrel"/>
    <property type="match status" value="1"/>
</dbReference>
<sequence length="337" mass="36579">MSQPLLGCIADDYTGATDVAGMLSRAGLNVIQCFGIPSQSDDLRDADAIVVALKSRSIAPAEAVKLSLEALAFLQTLGAERIFFKYCSTFDSTAQGNIGPVADALASKLDAKQVLFCPAFPENGRTVYCGHLFVHGVPLHESGMQHHPLTPMTDSNLVRVLQAQSQRKVATLSLQETLPNPDAPAHFMVDAITNVDLQRVAQLATHHRLLTGGSAVASLWAKTLLGRRLEKPDPRTPSRPVSSHQHDRCIVLAGSCSEATRNQIAEFEKSYPVLHLDLASFASVEAVVAAAVLYETYVDAPAFDIHRETTHFAEFNETVTPWVQSKEVRRLTLLEGV</sequence>
<dbReference type="Gene3D" id="3.40.980.20">
    <property type="entry name" value="Four-carbon acid sugar kinase, nucleotide binding domain"/>
    <property type="match status" value="1"/>
</dbReference>
<dbReference type="OrthoDB" id="9778478at2"/>
<evidence type="ECO:0000313" key="3">
    <source>
        <dbReference type="Proteomes" id="UP000319143"/>
    </source>
</evidence>
<evidence type="ECO:0000259" key="1">
    <source>
        <dbReference type="Pfam" id="PF07005"/>
    </source>
</evidence>
<dbReference type="InterPro" id="IPR037051">
    <property type="entry name" value="4-carb_acid_sugar_kinase_N_sf"/>
</dbReference>
<dbReference type="SUPFAM" id="SSF142764">
    <property type="entry name" value="YgbK-like"/>
    <property type="match status" value="1"/>
</dbReference>
<dbReference type="Proteomes" id="UP000319143">
    <property type="component" value="Unassembled WGS sequence"/>
</dbReference>
<dbReference type="InterPro" id="IPR010737">
    <property type="entry name" value="4-carb_acid_sugar_kinase_N"/>
</dbReference>
<dbReference type="Gene3D" id="3.40.50.10840">
    <property type="entry name" value="Putative sugar-binding, N-terminal domain"/>
    <property type="match status" value="1"/>
</dbReference>
<protein>
    <recommendedName>
        <fullName evidence="1">Four-carbon acid sugar kinase N-terminal domain-containing protein</fullName>
    </recommendedName>
</protein>
<evidence type="ECO:0000313" key="2">
    <source>
        <dbReference type="EMBL" id="TWU30689.1"/>
    </source>
</evidence>
<dbReference type="Pfam" id="PF07005">
    <property type="entry name" value="SBD_N"/>
    <property type="match status" value="1"/>
</dbReference>
<dbReference type="RefSeq" id="WP_146531271.1">
    <property type="nucleotide sequence ID" value="NZ_SJPV01000021.1"/>
</dbReference>
<accession>A0A5C6D725</accession>
<dbReference type="AlphaFoldDB" id="A0A5C6D725"/>
<comment type="caution">
    <text evidence="2">The sequence shown here is derived from an EMBL/GenBank/DDBJ whole genome shotgun (WGS) entry which is preliminary data.</text>
</comment>
<keyword evidence="3" id="KW-1185">Reference proteome</keyword>
<gene>
    <name evidence="2" type="ORF">Poly41_65940</name>
</gene>
<name>A0A5C6D725_9BACT</name>
<dbReference type="Gene3D" id="3.30.70.100">
    <property type="match status" value="1"/>
</dbReference>
<dbReference type="InterPro" id="IPR011008">
    <property type="entry name" value="Dimeric_a/b-barrel"/>
</dbReference>
<dbReference type="InterPro" id="IPR042213">
    <property type="entry name" value="NBD_C_sf"/>
</dbReference>
<dbReference type="EMBL" id="SJPV01000021">
    <property type="protein sequence ID" value="TWU30689.1"/>
    <property type="molecule type" value="Genomic_DNA"/>
</dbReference>